<evidence type="ECO:0000256" key="1">
    <source>
        <dbReference type="PROSITE-ProRule" id="PRU00176"/>
    </source>
</evidence>
<dbReference type="PANTHER" id="PTHR45098:SF1">
    <property type="entry name" value="DNAJ DOMAIN CONTAINING PROTEIN, EXPRESSED"/>
    <property type="match status" value="1"/>
</dbReference>
<dbReference type="InterPro" id="IPR035979">
    <property type="entry name" value="RBD_domain_sf"/>
</dbReference>
<dbReference type="PANTHER" id="PTHR45098">
    <property type="entry name" value="DNAJ DOMAIN CONTAINING PROTEIN, EXPRESSED"/>
    <property type="match status" value="1"/>
</dbReference>
<dbReference type="InterPro" id="IPR036869">
    <property type="entry name" value="J_dom_sf"/>
</dbReference>
<dbReference type="OrthoDB" id="10250354at2759"/>
<organism evidence="5 6">
    <name type="scientific">Senna tora</name>
    <dbReference type="NCBI Taxonomy" id="362788"/>
    <lineage>
        <taxon>Eukaryota</taxon>
        <taxon>Viridiplantae</taxon>
        <taxon>Streptophyta</taxon>
        <taxon>Embryophyta</taxon>
        <taxon>Tracheophyta</taxon>
        <taxon>Spermatophyta</taxon>
        <taxon>Magnoliopsida</taxon>
        <taxon>eudicotyledons</taxon>
        <taxon>Gunneridae</taxon>
        <taxon>Pentapetalae</taxon>
        <taxon>rosids</taxon>
        <taxon>fabids</taxon>
        <taxon>Fabales</taxon>
        <taxon>Fabaceae</taxon>
        <taxon>Caesalpinioideae</taxon>
        <taxon>Cassia clade</taxon>
        <taxon>Senna</taxon>
    </lineage>
</organism>
<gene>
    <name evidence="5" type="ORF">G2W53_031735</name>
</gene>
<dbReference type="SUPFAM" id="SSF46565">
    <property type="entry name" value="Chaperone J-domain"/>
    <property type="match status" value="1"/>
</dbReference>
<evidence type="ECO:0000259" key="4">
    <source>
        <dbReference type="PROSITE" id="PS50102"/>
    </source>
</evidence>
<dbReference type="Pfam" id="PF00226">
    <property type="entry name" value="DnaJ"/>
    <property type="match status" value="1"/>
</dbReference>
<name>A0A834SVG1_9FABA</name>
<dbReference type="Proteomes" id="UP000634136">
    <property type="component" value="Unassembled WGS sequence"/>
</dbReference>
<dbReference type="EMBL" id="JAAIUW010000010">
    <property type="protein sequence ID" value="KAF7810759.1"/>
    <property type="molecule type" value="Genomic_DNA"/>
</dbReference>
<dbReference type="PROSITE" id="PS00636">
    <property type="entry name" value="DNAJ_1"/>
    <property type="match status" value="1"/>
</dbReference>
<dbReference type="InterPro" id="IPR034254">
    <property type="entry name" value="DNAJC17_RRM"/>
</dbReference>
<dbReference type="CDD" id="cd06257">
    <property type="entry name" value="DnaJ"/>
    <property type="match status" value="1"/>
</dbReference>
<dbReference type="CDD" id="cd12429">
    <property type="entry name" value="RRM_DNAJC17"/>
    <property type="match status" value="1"/>
</dbReference>
<evidence type="ECO:0000313" key="5">
    <source>
        <dbReference type="EMBL" id="KAF7810759.1"/>
    </source>
</evidence>
<dbReference type="InterPro" id="IPR012677">
    <property type="entry name" value="Nucleotide-bd_a/b_plait_sf"/>
</dbReference>
<accession>A0A834SVG1</accession>
<comment type="caution">
    <text evidence="5">The sequence shown here is derived from an EMBL/GenBank/DDBJ whole genome shotgun (WGS) entry which is preliminary data.</text>
</comment>
<keyword evidence="6" id="KW-1185">Reference proteome</keyword>
<dbReference type="PROSITE" id="PS50076">
    <property type="entry name" value="DNAJ_2"/>
    <property type="match status" value="1"/>
</dbReference>
<dbReference type="AlphaFoldDB" id="A0A834SVG1"/>
<dbReference type="InterPro" id="IPR018253">
    <property type="entry name" value="DnaJ_domain_CS"/>
</dbReference>
<feature type="compositionally biased region" description="Basic and acidic residues" evidence="2">
    <location>
        <begin position="80"/>
        <end position="106"/>
    </location>
</feature>
<feature type="domain" description="RRM" evidence="4">
    <location>
        <begin position="169"/>
        <end position="246"/>
    </location>
</feature>
<protein>
    <submittedName>
        <fullName evidence="5">DnaJ-like protein subfamily C member 17</fullName>
    </submittedName>
</protein>
<evidence type="ECO:0000313" key="6">
    <source>
        <dbReference type="Proteomes" id="UP000634136"/>
    </source>
</evidence>
<dbReference type="Pfam" id="PF00076">
    <property type="entry name" value="RRM_1"/>
    <property type="match status" value="1"/>
</dbReference>
<feature type="region of interest" description="Disordered" evidence="2">
    <location>
        <begin position="139"/>
        <end position="166"/>
    </location>
</feature>
<feature type="region of interest" description="Disordered" evidence="2">
    <location>
        <begin position="80"/>
        <end position="120"/>
    </location>
</feature>
<dbReference type="Gene3D" id="1.10.287.110">
    <property type="entry name" value="DnaJ domain"/>
    <property type="match status" value="1"/>
</dbReference>
<dbReference type="InterPro" id="IPR001623">
    <property type="entry name" value="DnaJ_domain"/>
</dbReference>
<evidence type="ECO:0000256" key="2">
    <source>
        <dbReference type="SAM" id="MobiDB-lite"/>
    </source>
</evidence>
<keyword evidence="1" id="KW-0694">RNA-binding</keyword>
<dbReference type="Gene3D" id="3.30.70.330">
    <property type="match status" value="1"/>
</dbReference>
<dbReference type="InterPro" id="IPR000504">
    <property type="entry name" value="RRM_dom"/>
</dbReference>
<feature type="domain" description="J" evidence="3">
    <location>
        <begin position="6"/>
        <end position="76"/>
    </location>
</feature>
<proteinExistence type="predicted"/>
<dbReference type="GO" id="GO:0003723">
    <property type="term" value="F:RNA binding"/>
    <property type="evidence" value="ECO:0007669"/>
    <property type="project" value="UniProtKB-UniRule"/>
</dbReference>
<sequence length="292" mass="32260">MDPDVDHYRILGLPSGEEGAKLTDKEISKAYKLKALELHPDKRPDDPNAHSNFQKLKTSYEILKDEKARKLFDDLLRVKREQQRRLSERDGKRRKMVSDLEERERASFAPDPSVKAREEEERIARQLKEEIARIRTMHANKGDPTMPDLQKESKGAAKGTMGSGGSGLDKAKVLKVSWEKVGADYSAEELRELFSKFGEVEDVVIKGSKKKGSALVVMKTKEGAVAATGSVSGHLSNPLLVLPLQPAVAAEISSAQKPVESDKINNLVGAGYQAFENSVLSKLQKAAEKQKG</sequence>
<dbReference type="PRINTS" id="PR00625">
    <property type="entry name" value="JDOMAIN"/>
</dbReference>
<dbReference type="SUPFAM" id="SSF54928">
    <property type="entry name" value="RNA-binding domain, RBD"/>
    <property type="match status" value="1"/>
</dbReference>
<dbReference type="PROSITE" id="PS50102">
    <property type="entry name" value="RRM"/>
    <property type="match status" value="1"/>
</dbReference>
<evidence type="ECO:0000259" key="3">
    <source>
        <dbReference type="PROSITE" id="PS50076"/>
    </source>
</evidence>
<dbReference type="SMART" id="SM00271">
    <property type="entry name" value="DnaJ"/>
    <property type="match status" value="1"/>
</dbReference>
<reference evidence="5" key="1">
    <citation type="submission" date="2020-09" db="EMBL/GenBank/DDBJ databases">
        <title>Genome-Enabled Discovery of Anthraquinone Biosynthesis in Senna tora.</title>
        <authorList>
            <person name="Kang S.-H."/>
            <person name="Pandey R.P."/>
            <person name="Lee C.-M."/>
            <person name="Sim J.-S."/>
            <person name="Jeong J.-T."/>
            <person name="Choi B.-S."/>
            <person name="Jung M."/>
            <person name="Ginzburg D."/>
            <person name="Zhao K."/>
            <person name="Won S.Y."/>
            <person name="Oh T.-J."/>
            <person name="Yu Y."/>
            <person name="Kim N.-H."/>
            <person name="Lee O.R."/>
            <person name="Lee T.-H."/>
            <person name="Bashyal P."/>
            <person name="Kim T.-S."/>
            <person name="Lee W.-H."/>
            <person name="Kawkins C."/>
            <person name="Kim C.-K."/>
            <person name="Kim J.S."/>
            <person name="Ahn B.O."/>
            <person name="Rhee S.Y."/>
            <person name="Sohng J.K."/>
        </authorList>
    </citation>
    <scope>NUCLEOTIDE SEQUENCE</scope>
    <source>
        <tissue evidence="5">Leaf</tissue>
    </source>
</reference>